<proteinExistence type="predicted"/>
<dbReference type="SUPFAM" id="SSF52540">
    <property type="entry name" value="P-loop containing nucleoside triphosphate hydrolases"/>
    <property type="match status" value="1"/>
</dbReference>
<dbReference type="GO" id="GO:0046872">
    <property type="term" value="F:metal ion binding"/>
    <property type="evidence" value="ECO:0007669"/>
    <property type="project" value="UniProtKB-KW"/>
</dbReference>
<dbReference type="PANTHER" id="PTHR10218">
    <property type="entry name" value="GTP-BINDING PROTEIN ALPHA SUBUNIT"/>
    <property type="match status" value="1"/>
</dbReference>
<keyword evidence="7" id="KW-0175">Coiled coil</keyword>
<evidence type="ECO:0000313" key="9">
    <source>
        <dbReference type="EMBL" id="ETW83111.1"/>
    </source>
</evidence>
<dbReference type="RefSeq" id="XP_009545395.1">
    <property type="nucleotide sequence ID" value="XM_009547100.1"/>
</dbReference>
<dbReference type="GO" id="GO:0005737">
    <property type="term" value="C:cytoplasm"/>
    <property type="evidence" value="ECO:0007669"/>
    <property type="project" value="TreeGrafter"/>
</dbReference>
<keyword evidence="2 5" id="KW-0547">Nucleotide-binding</keyword>
<dbReference type="OrthoDB" id="5817230at2759"/>
<dbReference type="InterPro" id="IPR027417">
    <property type="entry name" value="P-loop_NTPase"/>
</dbReference>
<dbReference type="Pfam" id="PF00503">
    <property type="entry name" value="G-alpha"/>
    <property type="match status" value="1"/>
</dbReference>
<dbReference type="GO" id="GO:0003924">
    <property type="term" value="F:GTPase activity"/>
    <property type="evidence" value="ECO:0007669"/>
    <property type="project" value="InterPro"/>
</dbReference>
<reference evidence="9 10" key="1">
    <citation type="journal article" date="2012" name="New Phytol.">
        <title>Insight into trade-off between wood decay and parasitism from the genome of a fungal forest pathogen.</title>
        <authorList>
            <person name="Olson A."/>
            <person name="Aerts A."/>
            <person name="Asiegbu F."/>
            <person name="Belbahri L."/>
            <person name="Bouzid O."/>
            <person name="Broberg A."/>
            <person name="Canback B."/>
            <person name="Coutinho P.M."/>
            <person name="Cullen D."/>
            <person name="Dalman K."/>
            <person name="Deflorio G."/>
            <person name="van Diepen L.T."/>
            <person name="Dunand C."/>
            <person name="Duplessis S."/>
            <person name="Durling M."/>
            <person name="Gonthier P."/>
            <person name="Grimwood J."/>
            <person name="Fossdal C.G."/>
            <person name="Hansson D."/>
            <person name="Henrissat B."/>
            <person name="Hietala A."/>
            <person name="Himmelstrand K."/>
            <person name="Hoffmeister D."/>
            <person name="Hogberg N."/>
            <person name="James T.Y."/>
            <person name="Karlsson M."/>
            <person name="Kohler A."/>
            <person name="Kues U."/>
            <person name="Lee Y.H."/>
            <person name="Lin Y.C."/>
            <person name="Lind M."/>
            <person name="Lindquist E."/>
            <person name="Lombard V."/>
            <person name="Lucas S."/>
            <person name="Lunden K."/>
            <person name="Morin E."/>
            <person name="Murat C."/>
            <person name="Park J."/>
            <person name="Raffaello T."/>
            <person name="Rouze P."/>
            <person name="Salamov A."/>
            <person name="Schmutz J."/>
            <person name="Solheim H."/>
            <person name="Stahlberg J."/>
            <person name="Velez H."/>
            <person name="de Vries R.P."/>
            <person name="Wiebenga A."/>
            <person name="Woodward S."/>
            <person name="Yakovlev I."/>
            <person name="Garbelotto M."/>
            <person name="Martin F."/>
            <person name="Grigoriev I.V."/>
            <person name="Stenlid J."/>
        </authorList>
    </citation>
    <scope>NUCLEOTIDE SEQUENCE [LARGE SCALE GENOMIC DNA]</scope>
    <source>
        <strain evidence="9 10">TC 32-1</strain>
    </source>
</reference>
<evidence type="ECO:0000256" key="7">
    <source>
        <dbReference type="SAM" id="Coils"/>
    </source>
</evidence>
<dbReference type="PROSITE" id="PS51882">
    <property type="entry name" value="G_ALPHA"/>
    <property type="match status" value="1"/>
</dbReference>
<protein>
    <recommendedName>
        <fullName evidence="11">G-protein alpha subunit</fullName>
    </recommendedName>
</protein>
<dbReference type="PRINTS" id="PR00318">
    <property type="entry name" value="GPROTEINA"/>
</dbReference>
<feature type="binding site" evidence="6">
    <location>
        <position position="350"/>
    </location>
    <ligand>
        <name>Mg(2+)</name>
        <dbReference type="ChEBI" id="CHEBI:18420"/>
    </ligand>
</feature>
<dbReference type="HOGENOM" id="CLU_014184_1_1_1"/>
<evidence type="ECO:0000256" key="5">
    <source>
        <dbReference type="PIRSR" id="PIRSR601019-1"/>
    </source>
</evidence>
<feature type="compositionally biased region" description="Low complexity" evidence="8">
    <location>
        <begin position="163"/>
        <end position="183"/>
    </location>
</feature>
<dbReference type="InterPro" id="IPR001019">
    <property type="entry name" value="Gprotein_alpha_su"/>
</dbReference>
<dbReference type="Proteomes" id="UP000030671">
    <property type="component" value="Unassembled WGS sequence"/>
</dbReference>
<evidence type="ECO:0000256" key="8">
    <source>
        <dbReference type="SAM" id="MobiDB-lite"/>
    </source>
</evidence>
<gene>
    <name evidence="9" type="ORF">HETIRDRAFT_315894</name>
</gene>
<feature type="region of interest" description="Disordered" evidence="8">
    <location>
        <begin position="1"/>
        <end position="32"/>
    </location>
</feature>
<keyword evidence="6" id="KW-0460">Magnesium</keyword>
<dbReference type="eggNOG" id="KOG0082">
    <property type="taxonomic scope" value="Eukaryota"/>
</dbReference>
<name>W4KDE3_HETIT</name>
<dbReference type="InterPro" id="IPR011025">
    <property type="entry name" value="GproteinA_insert"/>
</dbReference>
<dbReference type="KEGG" id="hir:HETIRDRAFT_315894"/>
<evidence type="ECO:0000313" key="10">
    <source>
        <dbReference type="Proteomes" id="UP000030671"/>
    </source>
</evidence>
<dbReference type="PANTHER" id="PTHR10218:SF360">
    <property type="entry name" value="GUANINE NUCLEOTIDE-BINDING PROTEIN SUBUNIT ALPHA HOMOLOG"/>
    <property type="match status" value="1"/>
</dbReference>
<keyword evidence="3 5" id="KW-0342">GTP-binding</keyword>
<dbReference type="FunFam" id="3.40.50.300:FF:000692">
    <property type="entry name" value="Guanine nucleotide-binding protein subunit alpha"/>
    <property type="match status" value="1"/>
</dbReference>
<feature type="coiled-coil region" evidence="7">
    <location>
        <begin position="46"/>
        <end position="73"/>
    </location>
</feature>
<dbReference type="GO" id="GO:0005834">
    <property type="term" value="C:heterotrimeric G-protein complex"/>
    <property type="evidence" value="ECO:0007669"/>
    <property type="project" value="TreeGrafter"/>
</dbReference>
<evidence type="ECO:0008006" key="11">
    <source>
        <dbReference type="Google" id="ProtNLM"/>
    </source>
</evidence>
<evidence type="ECO:0000256" key="1">
    <source>
        <dbReference type="ARBA" id="ARBA00022723"/>
    </source>
</evidence>
<dbReference type="SMART" id="SM00275">
    <property type="entry name" value="G_alpha"/>
    <property type="match status" value="1"/>
</dbReference>
<accession>W4KDE3</accession>
<evidence type="ECO:0000256" key="6">
    <source>
        <dbReference type="PIRSR" id="PIRSR601019-2"/>
    </source>
</evidence>
<feature type="region of interest" description="Disordered" evidence="8">
    <location>
        <begin position="239"/>
        <end position="275"/>
    </location>
</feature>
<keyword evidence="4" id="KW-0807">Transducer</keyword>
<evidence type="ECO:0000256" key="2">
    <source>
        <dbReference type="ARBA" id="ARBA00022741"/>
    </source>
</evidence>
<dbReference type="GeneID" id="20670268"/>
<dbReference type="GO" id="GO:0007188">
    <property type="term" value="P:adenylate cyclase-modulating G protein-coupled receptor signaling pathway"/>
    <property type="evidence" value="ECO:0007669"/>
    <property type="project" value="TreeGrafter"/>
</dbReference>
<dbReference type="InParanoid" id="W4KDE3"/>
<dbReference type="EMBL" id="KI925457">
    <property type="protein sequence ID" value="ETW83111.1"/>
    <property type="molecule type" value="Genomic_DNA"/>
</dbReference>
<feature type="binding site" evidence="5">
    <location>
        <begin position="442"/>
        <end position="445"/>
    </location>
    <ligand>
        <name>GTP</name>
        <dbReference type="ChEBI" id="CHEBI:37565"/>
    </ligand>
</feature>
<keyword evidence="1 6" id="KW-0479">Metal-binding</keyword>
<dbReference type="AlphaFoldDB" id="W4KDE3"/>
<keyword evidence="10" id="KW-1185">Reference proteome</keyword>
<dbReference type="Gene3D" id="3.40.50.300">
    <property type="entry name" value="P-loop containing nucleotide triphosphate hydrolases"/>
    <property type="match status" value="2"/>
</dbReference>
<evidence type="ECO:0000256" key="4">
    <source>
        <dbReference type="ARBA" id="ARBA00023224"/>
    </source>
</evidence>
<feature type="region of interest" description="Disordered" evidence="8">
    <location>
        <begin position="153"/>
        <end position="183"/>
    </location>
</feature>
<dbReference type="GO" id="GO:0031683">
    <property type="term" value="F:G-protein beta/gamma-subunit complex binding"/>
    <property type="evidence" value="ECO:0007669"/>
    <property type="project" value="InterPro"/>
</dbReference>
<dbReference type="GO" id="GO:0001664">
    <property type="term" value="F:G protein-coupled receptor binding"/>
    <property type="evidence" value="ECO:0007669"/>
    <property type="project" value="TreeGrafter"/>
</dbReference>
<sequence length="531" mass="59744">MLRTHRPPSVYSQDDPLAFALRPPETETETEKRIRLQAEADAKRISDTIDEELKQERKKLERLKQDVKLLLLGQAESGKSTLQKQFQLMYAPDSLEEERTSWRIVIYFNIARSIKDILETLEAYGDVYEEDPVIELSEGEDISRFDHDISSGEPVNLLGGRSGSPSPGTSPHPTMLSPAGDAAASAQDQAKYIGTLRHRLSPLVESESTLADSLSGGVQVSGSGKGGVYVRRGWQSTASGSKFGDGVQKPRRSVGSTSGRSNSQNGTRASIDERSSSAAGEIVEVVCKILEECQEDVKSLWETEVVQKMIRRRRLRLDEWSEFFLHNIARVAARDYVPTTDDILHARIQTMGVAEHTFEVPLHGKSVTWHLYDVGGARGQRHTWVPYFDDANAIIFVAPISAFDQYLEEDPRTNRIDDSLQLFTQICSNPLLKNVHLVLFLNKTDVLQSKLASGLRVNKYITSYGDRPNEYDAVVQYFRSHFLQVHRRNNEQKRVLYTHFTSVVDTKTTRSIIANVRDSIFRGYLKSAALV</sequence>
<feature type="binding site" evidence="5">
    <location>
        <begin position="344"/>
        <end position="350"/>
    </location>
    <ligand>
        <name>GTP</name>
        <dbReference type="ChEBI" id="CHEBI:37565"/>
    </ligand>
</feature>
<dbReference type="SUPFAM" id="SSF47895">
    <property type="entry name" value="Transducin (alpha subunit), insertion domain"/>
    <property type="match status" value="1"/>
</dbReference>
<evidence type="ECO:0000256" key="3">
    <source>
        <dbReference type="ARBA" id="ARBA00023134"/>
    </source>
</evidence>
<organism evidence="9 10">
    <name type="scientific">Heterobasidion irregulare (strain TC 32-1)</name>
    <dbReference type="NCBI Taxonomy" id="747525"/>
    <lineage>
        <taxon>Eukaryota</taxon>
        <taxon>Fungi</taxon>
        <taxon>Dikarya</taxon>
        <taxon>Basidiomycota</taxon>
        <taxon>Agaricomycotina</taxon>
        <taxon>Agaricomycetes</taxon>
        <taxon>Russulales</taxon>
        <taxon>Bondarzewiaceae</taxon>
        <taxon>Heterobasidion</taxon>
        <taxon>Heterobasidion annosum species complex</taxon>
    </lineage>
</organism>
<dbReference type="STRING" id="747525.W4KDE3"/>
<feature type="compositionally biased region" description="Polar residues" evidence="8">
    <location>
        <begin position="254"/>
        <end position="268"/>
    </location>
</feature>
<dbReference type="GO" id="GO:0005525">
    <property type="term" value="F:GTP binding"/>
    <property type="evidence" value="ECO:0007669"/>
    <property type="project" value="UniProtKB-KW"/>
</dbReference>